<dbReference type="Proteomes" id="UP001321804">
    <property type="component" value="Chromosome"/>
</dbReference>
<dbReference type="Pfam" id="PF03382">
    <property type="entry name" value="DUF285"/>
    <property type="match status" value="4"/>
</dbReference>
<gene>
    <name evidence="1" type="ORF">KIMC2_17560</name>
</gene>
<evidence type="ECO:0000313" key="2">
    <source>
        <dbReference type="Proteomes" id="UP001321804"/>
    </source>
</evidence>
<accession>A0AAU9CT62</accession>
<protein>
    <recommendedName>
        <fullName evidence="3">Surface protein</fullName>
    </recommendedName>
</protein>
<sequence length="1494" mass="166095">MQLKFPKDSKSLKKFHKILFWQILLLTALFVFFGGKKYRSFKAKADDFTEITQLSNVSTDLKTPLDSIYSFTPQLSPNSKVTVNDFSGAVIERLPDQTYQLTSNSSKQIKGQVIYSNIGLNVKGDALDAVVTITAHDTEKMIIAPVGSVALTGKNASAQMKMRFVIHGTMTPEAMSGHLTVGELTSNQRVGFNLNQTKQIFTFAETKVKFSKSNNMTDFLVAEKSKQNDFTMVFDRQMELDYALKNQNDKAQVIFNKNAVVDFKMPDAIMTGVDETVNLRKLNETSPIENLTQSENDQTEAPEGKIIHPLYVIQQTVPKGQFGYLGWYQIDDDLNSAWLVKPENIKITNELKENVTNLFQVMIENNHLTIDATQKALQNPEFFGHTYFISINGRLDSEHQPSVDSNQESIEFSAPNNAKVTMKIAGKTITKSTNSATNKVKAALPKVTLDQSSIYPGMTHFSGETSDTDQLKLNITYKDYAGKVHEQEPLNVTYYNNLSNDLTANNDENKHNWQAEMPSNLDPKASSVKLTAKDSSGMSKDYLLKDGTWWDYDATSKVLTIHPHELNYDLDSVNNGTATTPSYVWPWSRKPINACYYATKVVIEPGVTAKGSLKKLFESFSVLTTIEGLENVDTSQVTDMNSMFRGCYKLSSLDLSHFDTSQVTDMSFMFTSNYAQTSLDVSKFDTSKVKDMSYMFGSLTGLTTLDITNFNTEKVTNMESMFSGSSKLTNLDLSSFNTSLVTNMTRMFFQCTALTSLNFTNFDTSQVTDMSYMFQYCGLKDYECLNHLNTSNVTTMDFMFAYTSIGDFDFNKAPNFDTSKVTTMKSMFQNSTISSFDGISQLNTGNVESMDNMFSSSKLTTVGTNTWDTGKVKNMYAMFKDCKSLVSVDSGNWDTSSATLMFYMFSGCTNLTTVNTSLWNTGNVTNMQNMFEKCSSLVSVDVSKWDVSNCGSFNYMFFNCSSLPTLDVSNWNTSKSVIMSYMFSGCAILNNLDTSKWTTGMVTNMTYMFNDCKALSALDVSNWDTSQVTNMSYMFNNDSNLGGILDTKNWNVDKVTNLSYTFNKCSSLTGLDVSNWNPKAATNMNSTFAGCKLVPVIDVSGWSTGLVTDMSSMFSGCETVTALNCSSFDTRKVTAMISMFEMCTNLTSLDLKGALFDTSNVVYMRRMFRSCPSLVSLDLSHFSTPKLHSVNQMFSQCASLKSIKFGSGFDTSQVGAYDPGKSENDMSFLFDGCKSLTTLDLSFLDTTNSRLGYIGMRRMLSDMTSLWKITLGPKTQLFEPTNWGGINYGNGLDNPTAGTLINDPADPTGEYYCKGAKWQEVGTGSDHEPNGAEKTVTDIFKDSQAAHTESRTYVWYQTGQLNFTAPTEIDLGTHSAPSSQKDYQSTAQSMDVSDNRNLRGGKQWQVTVEATDLVKTDDAAKKISGNPLYVKDALGEHQLTSTATSLYMETSTGVGYSDEWAKSWNLMFKSSPNAIPEAGTYKGTVTFTLIDTTP</sequence>
<dbReference type="InterPro" id="IPR005046">
    <property type="entry name" value="DUF285"/>
</dbReference>
<dbReference type="InterPro" id="IPR032675">
    <property type="entry name" value="LRR_dom_sf"/>
</dbReference>
<proteinExistence type="predicted"/>
<evidence type="ECO:0008006" key="3">
    <source>
        <dbReference type="Google" id="ProtNLM"/>
    </source>
</evidence>
<dbReference type="RefSeq" id="WP_317696074.1">
    <property type="nucleotide sequence ID" value="NZ_AP026801.1"/>
</dbReference>
<dbReference type="Gene3D" id="3.80.10.10">
    <property type="entry name" value="Ribonuclease Inhibitor"/>
    <property type="match status" value="3"/>
</dbReference>
<dbReference type="SUPFAM" id="SSF52058">
    <property type="entry name" value="L domain-like"/>
    <property type="match status" value="2"/>
</dbReference>
<evidence type="ECO:0000313" key="1">
    <source>
        <dbReference type="EMBL" id="BDR57194.1"/>
    </source>
</evidence>
<reference evidence="1 2" key="1">
    <citation type="journal article" date="2023" name="Microbiol. Spectr.">
        <title>Symbiosis of Carpenter Bees with Uncharacterized Lactic Acid Bacteria Showing NAD Auxotrophy.</title>
        <authorList>
            <person name="Kawasaki S."/>
            <person name="Ozawa K."/>
            <person name="Mori T."/>
            <person name="Yamamoto A."/>
            <person name="Ito M."/>
            <person name="Ohkuma M."/>
            <person name="Sakamoto M."/>
            <person name="Matsutani M."/>
        </authorList>
    </citation>
    <scope>NUCLEOTIDE SEQUENCE [LARGE SCALE GENOMIC DNA]</scope>
    <source>
        <strain evidence="1 2">KimC2</strain>
    </source>
</reference>
<dbReference type="GO" id="GO:0019005">
    <property type="term" value="C:SCF ubiquitin ligase complex"/>
    <property type="evidence" value="ECO:0007669"/>
    <property type="project" value="TreeGrafter"/>
</dbReference>
<name>A0AAU9CT62_9LACO</name>
<dbReference type="PANTHER" id="PTHR13318">
    <property type="entry name" value="PARTNER OF PAIRED, ISOFORM B-RELATED"/>
    <property type="match status" value="1"/>
</dbReference>
<keyword evidence="2" id="KW-1185">Reference proteome</keyword>
<organism evidence="1 2">
    <name type="scientific">Xylocopilactobacillus apis</name>
    <dbReference type="NCBI Taxonomy" id="2932183"/>
    <lineage>
        <taxon>Bacteria</taxon>
        <taxon>Bacillati</taxon>
        <taxon>Bacillota</taxon>
        <taxon>Bacilli</taxon>
        <taxon>Lactobacillales</taxon>
        <taxon>Lactobacillaceae</taxon>
        <taxon>Xylocopilactobacillus</taxon>
    </lineage>
</organism>
<dbReference type="InterPro" id="IPR011889">
    <property type="entry name" value="Liste_lipo_26"/>
</dbReference>
<dbReference type="NCBIfam" id="TIGR02167">
    <property type="entry name" value="Liste_lipo_26"/>
    <property type="match status" value="14"/>
</dbReference>
<dbReference type="EMBL" id="AP026801">
    <property type="protein sequence ID" value="BDR57194.1"/>
    <property type="molecule type" value="Genomic_DNA"/>
</dbReference>
<dbReference type="GO" id="GO:0031146">
    <property type="term" value="P:SCF-dependent proteasomal ubiquitin-dependent protein catabolic process"/>
    <property type="evidence" value="ECO:0007669"/>
    <property type="project" value="TreeGrafter"/>
</dbReference>
<dbReference type="KEGG" id="xak:KIMC2_17560"/>